<accession>F0SFL9</accession>
<keyword evidence="2" id="KW-1185">Reference proteome</keyword>
<gene>
    <name evidence="1" type="ordered locus">Plabr_2880</name>
</gene>
<organism evidence="1 2">
    <name type="scientific">Rubinisphaera brasiliensis (strain ATCC 49424 / DSM 5305 / JCM 21570 / IAM 15109 / NBRC 103401 / IFAM 1448)</name>
    <name type="common">Planctomyces brasiliensis</name>
    <dbReference type="NCBI Taxonomy" id="756272"/>
    <lineage>
        <taxon>Bacteria</taxon>
        <taxon>Pseudomonadati</taxon>
        <taxon>Planctomycetota</taxon>
        <taxon>Planctomycetia</taxon>
        <taxon>Planctomycetales</taxon>
        <taxon>Planctomycetaceae</taxon>
        <taxon>Rubinisphaera</taxon>
    </lineage>
</organism>
<proteinExistence type="predicted"/>
<dbReference type="RefSeq" id="WP_013629201.1">
    <property type="nucleotide sequence ID" value="NC_015174.1"/>
</dbReference>
<dbReference type="KEGG" id="pbs:Plabr_2880"/>
<name>F0SFL9_RUBBR</name>
<dbReference type="HOGENOM" id="CLU_2957868_0_0_0"/>
<protein>
    <submittedName>
        <fullName evidence="1">Uncharacterized protein</fullName>
    </submittedName>
</protein>
<evidence type="ECO:0000313" key="1">
    <source>
        <dbReference type="EMBL" id="ADY60479.1"/>
    </source>
</evidence>
<dbReference type="EMBL" id="CP002546">
    <property type="protein sequence ID" value="ADY60479.1"/>
    <property type="molecule type" value="Genomic_DNA"/>
</dbReference>
<evidence type="ECO:0000313" key="2">
    <source>
        <dbReference type="Proteomes" id="UP000006860"/>
    </source>
</evidence>
<dbReference type="AlphaFoldDB" id="F0SFL9"/>
<sequence>MRNTDVLQLELEVGQTLFIGNVAVTIIDSEGDEVSLKIDDDEDSMFPIRLAELVPQVPK</sequence>
<dbReference type="Proteomes" id="UP000006860">
    <property type="component" value="Chromosome"/>
</dbReference>
<reference evidence="2" key="1">
    <citation type="submission" date="2011-02" db="EMBL/GenBank/DDBJ databases">
        <title>The complete genome of Planctomyces brasiliensis DSM 5305.</title>
        <authorList>
            <person name="Lucas S."/>
            <person name="Copeland A."/>
            <person name="Lapidus A."/>
            <person name="Bruce D."/>
            <person name="Goodwin L."/>
            <person name="Pitluck S."/>
            <person name="Kyrpides N."/>
            <person name="Mavromatis K."/>
            <person name="Pagani I."/>
            <person name="Ivanova N."/>
            <person name="Ovchinnikova G."/>
            <person name="Lu M."/>
            <person name="Detter J.C."/>
            <person name="Han C."/>
            <person name="Land M."/>
            <person name="Hauser L."/>
            <person name="Markowitz V."/>
            <person name="Cheng J.-F."/>
            <person name="Hugenholtz P."/>
            <person name="Woyke T."/>
            <person name="Wu D."/>
            <person name="Tindall B."/>
            <person name="Pomrenke H.G."/>
            <person name="Brambilla E."/>
            <person name="Klenk H.-P."/>
            <person name="Eisen J.A."/>
        </authorList>
    </citation>
    <scope>NUCLEOTIDE SEQUENCE [LARGE SCALE GENOMIC DNA]</scope>
    <source>
        <strain evidence="2">ATCC 49424 / DSM 5305 / JCM 21570 / NBRC 103401 / IFAM 1448</strain>
    </source>
</reference>